<accession>A0ABT6H2E2</accession>
<sequence length="40" mass="4121">MIVVSCYAILINGVNTQHTFTDLSAGAAVAVVLRDEVDGG</sequence>
<evidence type="ECO:0000313" key="1">
    <source>
        <dbReference type="EMBL" id="MDG5752601.1"/>
    </source>
</evidence>
<proteinExistence type="predicted"/>
<dbReference type="RefSeq" id="WP_278017899.1">
    <property type="nucleotide sequence ID" value="NZ_JARRRY010000001.1"/>
</dbReference>
<dbReference type="Proteomes" id="UP001218246">
    <property type="component" value="Unassembled WGS sequence"/>
</dbReference>
<reference evidence="1 2" key="1">
    <citation type="submission" date="2023-04" db="EMBL/GenBank/DDBJ databases">
        <title>Ectobacillus antri isolated from activated sludge.</title>
        <authorList>
            <person name="Yan P."/>
            <person name="Liu X."/>
        </authorList>
    </citation>
    <scope>NUCLEOTIDE SEQUENCE [LARGE SCALE GENOMIC DNA]</scope>
    <source>
        <strain evidence="1 2">C18H</strain>
    </source>
</reference>
<organism evidence="1 2">
    <name type="scientific">Ectobacillus antri</name>
    <dbReference type="NCBI Taxonomy" id="2486280"/>
    <lineage>
        <taxon>Bacteria</taxon>
        <taxon>Bacillati</taxon>
        <taxon>Bacillota</taxon>
        <taxon>Bacilli</taxon>
        <taxon>Bacillales</taxon>
        <taxon>Bacillaceae</taxon>
        <taxon>Ectobacillus</taxon>
    </lineage>
</organism>
<evidence type="ECO:0000313" key="2">
    <source>
        <dbReference type="Proteomes" id="UP001218246"/>
    </source>
</evidence>
<dbReference type="EMBL" id="JARULN010000001">
    <property type="protein sequence ID" value="MDG5752601.1"/>
    <property type="molecule type" value="Genomic_DNA"/>
</dbReference>
<gene>
    <name evidence="1" type="ORF">P6P90_01120</name>
</gene>
<protein>
    <submittedName>
        <fullName evidence="1">Uncharacterized protein</fullName>
    </submittedName>
</protein>
<keyword evidence="2" id="KW-1185">Reference proteome</keyword>
<name>A0ABT6H2E2_9BACI</name>
<comment type="caution">
    <text evidence="1">The sequence shown here is derived from an EMBL/GenBank/DDBJ whole genome shotgun (WGS) entry which is preliminary data.</text>
</comment>